<feature type="compositionally biased region" description="Polar residues" evidence="1">
    <location>
        <begin position="24"/>
        <end position="33"/>
    </location>
</feature>
<evidence type="ECO:0000256" key="1">
    <source>
        <dbReference type="SAM" id="MobiDB-lite"/>
    </source>
</evidence>
<proteinExistence type="predicted"/>
<accession>A0ABS0JL16</accession>
<sequence>MIGAMAARTKIPIGRGQDTRAKATYSNTERPAR</sequence>
<feature type="region of interest" description="Disordered" evidence="1">
    <location>
        <begin position="1"/>
        <end position="33"/>
    </location>
</feature>
<dbReference type="Proteomes" id="UP000614915">
    <property type="component" value="Unassembled WGS sequence"/>
</dbReference>
<name>A0ABS0JL16_9ACTN</name>
<organism evidence="2 3">
    <name type="scientific">Micromonospora ureilytica</name>
    <dbReference type="NCBI Taxonomy" id="709868"/>
    <lineage>
        <taxon>Bacteria</taxon>
        <taxon>Bacillati</taxon>
        <taxon>Actinomycetota</taxon>
        <taxon>Actinomycetes</taxon>
        <taxon>Micromonosporales</taxon>
        <taxon>Micromonosporaceae</taxon>
        <taxon>Micromonospora</taxon>
    </lineage>
</organism>
<evidence type="ECO:0000313" key="3">
    <source>
        <dbReference type="Proteomes" id="UP000614915"/>
    </source>
</evidence>
<keyword evidence="3" id="KW-1185">Reference proteome</keyword>
<protein>
    <submittedName>
        <fullName evidence="2">Uncharacterized protein</fullName>
    </submittedName>
</protein>
<reference evidence="2 3" key="1">
    <citation type="submission" date="2020-11" db="EMBL/GenBank/DDBJ databases">
        <title>Sequencing the genomes of 1000 actinobacteria strains.</title>
        <authorList>
            <person name="Klenk H.-P."/>
        </authorList>
    </citation>
    <scope>NUCLEOTIDE SEQUENCE [LARGE SCALE GENOMIC DNA]</scope>
    <source>
        <strain evidence="2 3">DSM 101692</strain>
    </source>
</reference>
<comment type="caution">
    <text evidence="2">The sequence shown here is derived from an EMBL/GenBank/DDBJ whole genome shotgun (WGS) entry which is preliminary data.</text>
</comment>
<dbReference type="EMBL" id="JADOTX010000001">
    <property type="protein sequence ID" value="MBG6067013.1"/>
    <property type="molecule type" value="Genomic_DNA"/>
</dbReference>
<evidence type="ECO:0000313" key="2">
    <source>
        <dbReference type="EMBL" id="MBG6067013.1"/>
    </source>
</evidence>
<gene>
    <name evidence="2" type="ORF">IW248_003300</name>
</gene>